<name>A0ABV1SH95_9RHOB</name>
<evidence type="ECO:0000313" key="5">
    <source>
        <dbReference type="EMBL" id="MER5172275.1"/>
    </source>
</evidence>
<sequence>MTEPRLGVLAVCLTQTHALLVRRRNPPDAGLWGFPGGKVDWGETVAQAATRELREETGVVARAGSQIDAGDFITRDAAGAVAWHYYLVAIACHADDPQPVAGDDAMEARMVPFAEIEAGALAMSAGVSTLLQKARAARG</sequence>
<dbReference type="GO" id="GO:0016787">
    <property type="term" value="F:hydrolase activity"/>
    <property type="evidence" value="ECO:0007669"/>
    <property type="project" value="UniProtKB-KW"/>
</dbReference>
<dbReference type="SUPFAM" id="SSF55811">
    <property type="entry name" value="Nudix"/>
    <property type="match status" value="1"/>
</dbReference>
<protein>
    <submittedName>
        <fullName evidence="5">NUDIX hydrolase</fullName>
    </submittedName>
</protein>
<dbReference type="InterPro" id="IPR020476">
    <property type="entry name" value="Nudix_hydrolase"/>
</dbReference>
<dbReference type="Proteomes" id="UP001438953">
    <property type="component" value="Unassembled WGS sequence"/>
</dbReference>
<dbReference type="PROSITE" id="PS00893">
    <property type="entry name" value="NUDIX_BOX"/>
    <property type="match status" value="1"/>
</dbReference>
<gene>
    <name evidence="5" type="ORF">VSX56_10860</name>
</gene>
<comment type="caution">
    <text evidence="5">The sequence shown here is derived from an EMBL/GenBank/DDBJ whole genome shotgun (WGS) entry which is preliminary data.</text>
</comment>
<proteinExistence type="inferred from homology"/>
<dbReference type="InterPro" id="IPR020084">
    <property type="entry name" value="NUDIX_hydrolase_CS"/>
</dbReference>
<accession>A0ABV1SH95</accession>
<dbReference type="RefSeq" id="WP_350937020.1">
    <property type="nucleotide sequence ID" value="NZ_JAYWLC010000007.1"/>
</dbReference>
<evidence type="ECO:0000256" key="2">
    <source>
        <dbReference type="ARBA" id="ARBA00022801"/>
    </source>
</evidence>
<evidence type="ECO:0000256" key="3">
    <source>
        <dbReference type="RuleBase" id="RU003476"/>
    </source>
</evidence>
<dbReference type="PRINTS" id="PR00502">
    <property type="entry name" value="NUDIXFAMILY"/>
</dbReference>
<comment type="cofactor">
    <cofactor evidence="1">
        <name>Mg(2+)</name>
        <dbReference type="ChEBI" id="CHEBI:18420"/>
    </cofactor>
</comment>
<keyword evidence="2 3" id="KW-0378">Hydrolase</keyword>
<evidence type="ECO:0000256" key="1">
    <source>
        <dbReference type="ARBA" id="ARBA00001946"/>
    </source>
</evidence>
<keyword evidence="6" id="KW-1185">Reference proteome</keyword>
<dbReference type="PANTHER" id="PTHR43736:SF1">
    <property type="entry name" value="DIHYDRONEOPTERIN TRIPHOSPHATE DIPHOSPHATASE"/>
    <property type="match status" value="1"/>
</dbReference>
<reference evidence="5 6" key="1">
    <citation type="submission" date="2024-01" db="EMBL/GenBank/DDBJ databases">
        <authorList>
            <person name="Deng Y."/>
            <person name="Su J."/>
        </authorList>
    </citation>
    <scope>NUCLEOTIDE SEQUENCE [LARGE SCALE GENOMIC DNA]</scope>
    <source>
        <strain evidence="5 6">CPCC 100088</strain>
    </source>
</reference>
<comment type="similarity">
    <text evidence="3">Belongs to the Nudix hydrolase family.</text>
</comment>
<dbReference type="EMBL" id="JAYWLC010000007">
    <property type="protein sequence ID" value="MER5172275.1"/>
    <property type="molecule type" value="Genomic_DNA"/>
</dbReference>
<dbReference type="InterPro" id="IPR015797">
    <property type="entry name" value="NUDIX_hydrolase-like_dom_sf"/>
</dbReference>
<feature type="domain" description="Nudix hydrolase" evidence="4">
    <location>
        <begin position="3"/>
        <end position="134"/>
    </location>
</feature>
<organism evidence="5 6">
    <name type="scientific">Thioclava kandeliae</name>
    <dbReference type="NCBI Taxonomy" id="3070818"/>
    <lineage>
        <taxon>Bacteria</taxon>
        <taxon>Pseudomonadati</taxon>
        <taxon>Pseudomonadota</taxon>
        <taxon>Alphaproteobacteria</taxon>
        <taxon>Rhodobacterales</taxon>
        <taxon>Paracoccaceae</taxon>
        <taxon>Thioclava</taxon>
    </lineage>
</organism>
<dbReference type="Pfam" id="PF00293">
    <property type="entry name" value="NUDIX"/>
    <property type="match status" value="1"/>
</dbReference>
<dbReference type="PANTHER" id="PTHR43736">
    <property type="entry name" value="ADP-RIBOSE PYROPHOSPHATASE"/>
    <property type="match status" value="1"/>
</dbReference>
<dbReference type="PROSITE" id="PS51462">
    <property type="entry name" value="NUDIX"/>
    <property type="match status" value="1"/>
</dbReference>
<reference evidence="5 6" key="2">
    <citation type="submission" date="2024-06" db="EMBL/GenBank/DDBJ databases">
        <title>Thioclava kandeliae sp. nov. from a rhizosphere soil sample of Kandelia candel in a mangrove.</title>
        <authorList>
            <person name="Mu T."/>
        </authorList>
    </citation>
    <scope>NUCLEOTIDE SEQUENCE [LARGE SCALE GENOMIC DNA]</scope>
    <source>
        <strain evidence="5 6">CPCC 100088</strain>
    </source>
</reference>
<dbReference type="Gene3D" id="3.90.79.10">
    <property type="entry name" value="Nucleoside Triphosphate Pyrophosphohydrolase"/>
    <property type="match status" value="1"/>
</dbReference>
<evidence type="ECO:0000313" key="6">
    <source>
        <dbReference type="Proteomes" id="UP001438953"/>
    </source>
</evidence>
<dbReference type="CDD" id="cd04673">
    <property type="entry name" value="NUDIX_ADPRase"/>
    <property type="match status" value="1"/>
</dbReference>
<dbReference type="InterPro" id="IPR000086">
    <property type="entry name" value="NUDIX_hydrolase_dom"/>
</dbReference>
<evidence type="ECO:0000259" key="4">
    <source>
        <dbReference type="PROSITE" id="PS51462"/>
    </source>
</evidence>